<sequence length="66" mass="7218">MAVGQTEGYQPLDRATPLHHFVVPLPLQGRNFRALLVACRLALFFGRPSSSALNQPFAAGLQAREN</sequence>
<evidence type="ECO:0000313" key="2">
    <source>
        <dbReference type="Proteomes" id="UP000217141"/>
    </source>
</evidence>
<dbReference type="KEGG" id="shyd:CJD35_00460"/>
<protein>
    <submittedName>
        <fullName evidence="1">Uncharacterized protein</fullName>
    </submittedName>
</protein>
<dbReference type="Proteomes" id="UP000217141">
    <property type="component" value="Chromosome I"/>
</dbReference>
<dbReference type="AlphaFoldDB" id="A0A249MP01"/>
<reference evidence="1 2" key="1">
    <citation type="submission" date="2017-08" db="EMBL/GenBank/DDBJ databases">
        <title>Whole Genome Sequence of Sphingobium hydrophobicum C1: Insights into Adaption to the Electronic-waste Contaminated Sediment.</title>
        <authorList>
            <person name="Song D."/>
            <person name="Chen X."/>
            <person name="Xu M."/>
        </authorList>
    </citation>
    <scope>NUCLEOTIDE SEQUENCE [LARGE SCALE GENOMIC DNA]</scope>
    <source>
        <strain evidence="1 2">C1</strain>
    </source>
</reference>
<proteinExistence type="predicted"/>
<accession>A0A249MP01</accession>
<evidence type="ECO:0000313" key="1">
    <source>
        <dbReference type="EMBL" id="ASY43096.1"/>
    </source>
</evidence>
<name>A0A249MP01_SPHXE</name>
<gene>
    <name evidence="1" type="ORF">CJD35_00460</name>
</gene>
<dbReference type="EMBL" id="CP022745">
    <property type="protein sequence ID" value="ASY43096.1"/>
    <property type="molecule type" value="Genomic_DNA"/>
</dbReference>
<organism evidence="1 2">
    <name type="scientific">Sphingobium xenophagum</name>
    <dbReference type="NCBI Taxonomy" id="121428"/>
    <lineage>
        <taxon>Bacteria</taxon>
        <taxon>Pseudomonadati</taxon>
        <taxon>Pseudomonadota</taxon>
        <taxon>Alphaproteobacteria</taxon>
        <taxon>Sphingomonadales</taxon>
        <taxon>Sphingomonadaceae</taxon>
        <taxon>Sphingobium</taxon>
    </lineage>
</organism>